<name>A0A7G2CA52_9TRYP</name>
<evidence type="ECO:0000259" key="7">
    <source>
        <dbReference type="PROSITE" id="PS50069"/>
    </source>
</evidence>
<gene>
    <name evidence="8" type="ORF">ADEAN_000412000</name>
</gene>
<dbReference type="SUPFAM" id="SSF75632">
    <property type="entry name" value="Cullin homology domain"/>
    <property type="match status" value="1"/>
</dbReference>
<dbReference type="PROSITE" id="PS50069">
    <property type="entry name" value="CULLIN_2"/>
    <property type="match status" value="1"/>
</dbReference>
<dbReference type="Gene3D" id="1.20.1310.10">
    <property type="entry name" value="Cullin Repeats"/>
    <property type="match status" value="1"/>
</dbReference>
<protein>
    <recommendedName>
        <fullName evidence="1">Anaphase-promoting complex subunit 2</fullName>
    </recommendedName>
</protein>
<dbReference type="AlphaFoldDB" id="A0A7G2CA52"/>
<dbReference type="InterPro" id="IPR044554">
    <property type="entry name" value="ANAPC2"/>
</dbReference>
<dbReference type="EMBL" id="LR877151">
    <property type="protein sequence ID" value="CAD2216658.1"/>
    <property type="molecule type" value="Genomic_DNA"/>
</dbReference>
<organism evidence="8 9">
    <name type="scientific">Angomonas deanei</name>
    <dbReference type="NCBI Taxonomy" id="59799"/>
    <lineage>
        <taxon>Eukaryota</taxon>
        <taxon>Discoba</taxon>
        <taxon>Euglenozoa</taxon>
        <taxon>Kinetoplastea</taxon>
        <taxon>Metakinetoplastina</taxon>
        <taxon>Trypanosomatida</taxon>
        <taxon>Trypanosomatidae</taxon>
        <taxon>Strigomonadinae</taxon>
        <taxon>Angomonas</taxon>
    </lineage>
</organism>
<dbReference type="Gene3D" id="1.10.10.10">
    <property type="entry name" value="Winged helix-like DNA-binding domain superfamily/Winged helix DNA-binding domain"/>
    <property type="match status" value="1"/>
</dbReference>
<dbReference type="Gene3D" id="3.30.230.130">
    <property type="entry name" value="Cullin, Chain C, Domain 2"/>
    <property type="match status" value="1"/>
</dbReference>
<proteinExistence type="inferred from homology"/>
<dbReference type="VEuPathDB" id="TriTrypDB:ADEAN_000412000"/>
<dbReference type="GO" id="GO:0007091">
    <property type="term" value="P:metaphase/anaphase transition of mitotic cell cycle"/>
    <property type="evidence" value="ECO:0007669"/>
    <property type="project" value="TreeGrafter"/>
</dbReference>
<comment type="similarity">
    <text evidence="6">Belongs to the cullin family.</text>
</comment>
<dbReference type="GO" id="GO:0070979">
    <property type="term" value="P:protein K11-linked ubiquitination"/>
    <property type="evidence" value="ECO:0007669"/>
    <property type="project" value="TreeGrafter"/>
</dbReference>
<dbReference type="PANTHER" id="PTHR45957">
    <property type="entry name" value="ANAPHASE-PROMOTING COMPLEX SUBUNIT 2"/>
    <property type="match status" value="1"/>
</dbReference>
<dbReference type="Pfam" id="PF08672">
    <property type="entry name" value="ANAPC2"/>
    <property type="match status" value="1"/>
</dbReference>
<dbReference type="OrthoDB" id="5581181at2759"/>
<dbReference type="InterPro" id="IPR036317">
    <property type="entry name" value="Cullin_homology_sf"/>
</dbReference>
<evidence type="ECO:0000313" key="8">
    <source>
        <dbReference type="EMBL" id="CAD2216658.1"/>
    </source>
</evidence>
<evidence type="ECO:0000256" key="1">
    <source>
        <dbReference type="ARBA" id="ARBA00016068"/>
    </source>
</evidence>
<keyword evidence="9" id="KW-1185">Reference proteome</keyword>
<keyword evidence="2" id="KW-0132">Cell division</keyword>
<dbReference type="GO" id="GO:0031625">
    <property type="term" value="F:ubiquitin protein ligase binding"/>
    <property type="evidence" value="ECO:0007669"/>
    <property type="project" value="InterPro"/>
</dbReference>
<dbReference type="InterPro" id="IPR016158">
    <property type="entry name" value="Cullin_homology"/>
</dbReference>
<keyword evidence="3" id="KW-0498">Mitosis</keyword>
<evidence type="ECO:0000256" key="5">
    <source>
        <dbReference type="ARBA" id="ARBA00023306"/>
    </source>
</evidence>
<dbReference type="GO" id="GO:0006511">
    <property type="term" value="P:ubiquitin-dependent protein catabolic process"/>
    <property type="evidence" value="ECO:0007669"/>
    <property type="project" value="InterPro"/>
</dbReference>
<dbReference type="Pfam" id="PF25773">
    <property type="entry name" value="TPR_ANAPC2"/>
    <property type="match status" value="1"/>
</dbReference>
<reference evidence="8 9" key="1">
    <citation type="submission" date="2020-08" db="EMBL/GenBank/DDBJ databases">
        <authorList>
            <person name="Newling K."/>
            <person name="Davey J."/>
            <person name="Forrester S."/>
        </authorList>
    </citation>
    <scope>NUCLEOTIDE SEQUENCE [LARGE SCALE GENOMIC DNA]</scope>
    <source>
        <strain evidence="9">Crithidia deanei Carvalho (ATCC PRA-265)</strain>
    </source>
</reference>
<feature type="domain" description="Cullin family profile" evidence="7">
    <location>
        <begin position="444"/>
        <end position="698"/>
    </location>
</feature>
<evidence type="ECO:0000313" key="9">
    <source>
        <dbReference type="Proteomes" id="UP000515908"/>
    </source>
</evidence>
<dbReference type="GO" id="GO:0051301">
    <property type="term" value="P:cell division"/>
    <property type="evidence" value="ECO:0007669"/>
    <property type="project" value="UniProtKB-KW"/>
</dbReference>
<dbReference type="GO" id="GO:0005680">
    <property type="term" value="C:anaphase-promoting complex"/>
    <property type="evidence" value="ECO:0007669"/>
    <property type="project" value="TreeGrafter"/>
</dbReference>
<dbReference type="InterPro" id="IPR036388">
    <property type="entry name" value="WH-like_DNA-bd_sf"/>
</dbReference>
<dbReference type="PANTHER" id="PTHR45957:SF1">
    <property type="entry name" value="ANAPHASE-PROMOTING COMPLEX SUBUNIT 2"/>
    <property type="match status" value="1"/>
</dbReference>
<keyword evidence="5" id="KW-0131">Cell cycle</keyword>
<evidence type="ECO:0000256" key="2">
    <source>
        <dbReference type="ARBA" id="ARBA00022618"/>
    </source>
</evidence>
<dbReference type="Proteomes" id="UP000515908">
    <property type="component" value="Chromosome 07"/>
</dbReference>
<keyword evidence="4" id="KW-0833">Ubl conjugation pathway</keyword>
<evidence type="ECO:0000256" key="4">
    <source>
        <dbReference type="ARBA" id="ARBA00022786"/>
    </source>
</evidence>
<dbReference type="InterPro" id="IPR014786">
    <property type="entry name" value="ANAPC2_C"/>
</dbReference>
<dbReference type="SMART" id="SM01013">
    <property type="entry name" value="APC2"/>
    <property type="match status" value="1"/>
</dbReference>
<accession>A0A7G2CA52</accession>
<evidence type="ECO:0000256" key="3">
    <source>
        <dbReference type="ARBA" id="ARBA00022776"/>
    </source>
</evidence>
<sequence>MNEEDALQILGETLEALEVRGSVYFAEYNSENHDTLFLSLDTLAYSPVNRILSETLVTKTFSAFTPFLLRYQQGMCSSKSHEDCIEAIRQLYTAFSTFNTILCEWCRRLNITDASRLFSVELRVAILQQDLISGDPPVARDVLMTFLKEYGRSILSKRDTVEEDNEPGSSFALELHSGVPKQVFAPQDIVFRYLYGLTLGDSPAVKGMWRRVIEECIMEKIETLEEDYSEHYLKEFVAWEEEVIEPFVFMALNEGGVPPKETSVDGRMASGASRAERDRWCTDLKRMLLVNIVRARMKSFWDIMVDFPDSVPALEDMQSCIQFCSETTLKEELITTVRGLLATRLHRAGTRTEDILTMLVKTIHSLCVILSKNEQHSVILSVISNTLDHMRKRRDCIPAIVQVITHPNSFYGDADWAPPKEDGAEEVGDDLKTGAGGQPDVLKILLTAINIKPLVEEYRQSLALQLLSKDMHDFDTTTEEEALERLKCVFGEDVLSSCTVMVRDIQMSRRITVQLRNMAKEQNPTFRGMLDMDGDDDEEEEVMGRGSIRLGVEPTMLSRSNAPDPSSVSVDVLSMTAWPAKLSAASDTIPIPSKYKPHPVLQTYMDNISEKFEVFKRDQRLCWILNKGKVAVEVKQKDMEKNEIVSVPHTLSIFHASVVFYMKDHEGTHPSADLSLASLASQLDVSPEELKQQLASLTPHVVEGVTPSGTVRLQKVFASGKAYTFAEAEEEEEDAPPPGISPEQINVIQRMVLAMLKTQKAAKSLNEIHNSLKMFGQFEGSADDLKSILQKFVRNGSISMTEGKLYTFPK</sequence>
<evidence type="ECO:0000256" key="6">
    <source>
        <dbReference type="PROSITE-ProRule" id="PRU00330"/>
    </source>
</evidence>
<dbReference type="InterPro" id="IPR057975">
    <property type="entry name" value="TPR_ANAPC2"/>
</dbReference>